<dbReference type="EMBL" id="LACB01000799">
    <property type="protein sequence ID" value="KAJ9481383.1"/>
    <property type="molecule type" value="Genomic_DNA"/>
</dbReference>
<dbReference type="AlphaFoldDB" id="A0AAI9T6L5"/>
<reference evidence="1" key="2">
    <citation type="journal article" date="2016" name="Fungal Biol.">
        <title>Ochratoxin A production by Penicillium thymicola.</title>
        <authorList>
            <person name="Nguyen H.D.T."/>
            <person name="McMullin D.R."/>
            <person name="Ponomareva E."/>
            <person name="Riley R."/>
            <person name="Pomraning K.R."/>
            <person name="Baker S.E."/>
            <person name="Seifert K.A."/>
        </authorList>
    </citation>
    <scope>NUCLEOTIDE SEQUENCE</scope>
    <source>
        <strain evidence="1">DAOM 180753</strain>
    </source>
</reference>
<name>A0AAI9T6L5_PENTH</name>
<keyword evidence="2" id="KW-1185">Reference proteome</keyword>
<gene>
    <name evidence="1" type="ORF">VN97_g12097</name>
</gene>
<proteinExistence type="predicted"/>
<sequence length="136" mass="15142">MTGMVQPDLGPPATKYKEDPIDDPVSIISIRISFLSSSCLPYRFCDTFPTSISFLSFLVLSICGYRESSISIGVAFLEQLDVYHAFGVRLLSILCFVRLDLVQGEQRCESVNQKTAANSAYRAIEPDSGRFGVYWP</sequence>
<accession>A0AAI9T6L5</accession>
<dbReference type="Proteomes" id="UP001227192">
    <property type="component" value="Unassembled WGS sequence"/>
</dbReference>
<evidence type="ECO:0000313" key="2">
    <source>
        <dbReference type="Proteomes" id="UP001227192"/>
    </source>
</evidence>
<reference evidence="1" key="1">
    <citation type="submission" date="2015-06" db="EMBL/GenBank/DDBJ databases">
        <authorList>
            <person name="Nguyen H."/>
        </authorList>
    </citation>
    <scope>NUCLEOTIDE SEQUENCE</scope>
    <source>
        <strain evidence="1">DAOM 180753</strain>
    </source>
</reference>
<evidence type="ECO:0000313" key="1">
    <source>
        <dbReference type="EMBL" id="KAJ9481383.1"/>
    </source>
</evidence>
<comment type="caution">
    <text evidence="1">The sequence shown here is derived from an EMBL/GenBank/DDBJ whole genome shotgun (WGS) entry which is preliminary data.</text>
</comment>
<protein>
    <submittedName>
        <fullName evidence="1">Uncharacterized protein</fullName>
    </submittedName>
</protein>
<organism evidence="1 2">
    <name type="scientific">Penicillium thymicola</name>
    <dbReference type="NCBI Taxonomy" id="293382"/>
    <lineage>
        <taxon>Eukaryota</taxon>
        <taxon>Fungi</taxon>
        <taxon>Dikarya</taxon>
        <taxon>Ascomycota</taxon>
        <taxon>Pezizomycotina</taxon>
        <taxon>Eurotiomycetes</taxon>
        <taxon>Eurotiomycetidae</taxon>
        <taxon>Eurotiales</taxon>
        <taxon>Aspergillaceae</taxon>
        <taxon>Penicillium</taxon>
    </lineage>
</organism>